<dbReference type="OrthoDB" id="1738986at2759"/>
<dbReference type="GO" id="GO:0006508">
    <property type="term" value="P:proteolysis"/>
    <property type="evidence" value="ECO:0007669"/>
    <property type="project" value="InterPro"/>
</dbReference>
<dbReference type="InterPro" id="IPR001563">
    <property type="entry name" value="Peptidase_S10"/>
</dbReference>
<dbReference type="EMBL" id="QPKB01000003">
    <property type="protein sequence ID" value="RWR80158.1"/>
    <property type="molecule type" value="Genomic_DNA"/>
</dbReference>
<reference evidence="3 4" key="1">
    <citation type="journal article" date="2019" name="Nat. Plants">
        <title>Stout camphor tree genome fills gaps in understanding of flowering plant genome evolution.</title>
        <authorList>
            <person name="Chaw S.M."/>
            <person name="Liu Y.C."/>
            <person name="Wu Y.W."/>
            <person name="Wang H.Y."/>
            <person name="Lin C.I."/>
            <person name="Wu C.S."/>
            <person name="Ke H.M."/>
            <person name="Chang L.Y."/>
            <person name="Hsu C.Y."/>
            <person name="Yang H.T."/>
            <person name="Sudianto E."/>
            <person name="Hsu M.H."/>
            <person name="Wu K.P."/>
            <person name="Wang L.N."/>
            <person name="Leebens-Mack J.H."/>
            <person name="Tsai I.J."/>
        </authorList>
    </citation>
    <scope>NUCLEOTIDE SEQUENCE [LARGE SCALE GENOMIC DNA]</scope>
    <source>
        <strain evidence="4">cv. Chaw 1501</strain>
        <tissue evidence="3">Young leaves</tissue>
    </source>
</reference>
<dbReference type="Gene3D" id="3.40.50.1820">
    <property type="entry name" value="alpha/beta hydrolase"/>
    <property type="match status" value="1"/>
</dbReference>
<name>A0A3S3MPM0_9MAGN</name>
<comment type="caution">
    <text evidence="3">The sequence shown here is derived from an EMBL/GenBank/DDBJ whole genome shotgun (WGS) entry which is preliminary data.</text>
</comment>
<dbReference type="PANTHER" id="PTHR11802:SF29">
    <property type="entry name" value="SERINE CARBOXYPEPTIDASE-LIKE 19"/>
    <property type="match status" value="1"/>
</dbReference>
<proteinExistence type="inferred from homology"/>
<accession>A0A3S3MPM0</accession>
<protein>
    <submittedName>
        <fullName evidence="3">Serine carboxypeptidase-like protein 1</fullName>
    </submittedName>
</protein>
<organism evidence="3 4">
    <name type="scientific">Cinnamomum micranthum f. kanehirae</name>
    <dbReference type="NCBI Taxonomy" id="337451"/>
    <lineage>
        <taxon>Eukaryota</taxon>
        <taxon>Viridiplantae</taxon>
        <taxon>Streptophyta</taxon>
        <taxon>Embryophyta</taxon>
        <taxon>Tracheophyta</taxon>
        <taxon>Spermatophyta</taxon>
        <taxon>Magnoliopsida</taxon>
        <taxon>Magnoliidae</taxon>
        <taxon>Laurales</taxon>
        <taxon>Lauraceae</taxon>
        <taxon>Cinnamomum</taxon>
    </lineage>
</organism>
<evidence type="ECO:0000313" key="4">
    <source>
        <dbReference type="Proteomes" id="UP000283530"/>
    </source>
</evidence>
<dbReference type="GO" id="GO:0016747">
    <property type="term" value="F:acyltransferase activity, transferring groups other than amino-acyl groups"/>
    <property type="evidence" value="ECO:0007669"/>
    <property type="project" value="TreeGrafter"/>
</dbReference>
<dbReference type="Proteomes" id="UP000283530">
    <property type="component" value="Unassembled WGS sequence"/>
</dbReference>
<gene>
    <name evidence="3" type="ORF">CKAN_00878300</name>
</gene>
<keyword evidence="3" id="KW-0121">Carboxypeptidase</keyword>
<feature type="chain" id="PRO_5018676751" evidence="2">
    <location>
        <begin position="23"/>
        <end position="216"/>
    </location>
</feature>
<keyword evidence="3" id="KW-0645">Protease</keyword>
<keyword evidence="2" id="KW-0732">Signal</keyword>
<dbReference type="Pfam" id="PF00450">
    <property type="entry name" value="Peptidase_S10"/>
    <property type="match status" value="1"/>
</dbReference>
<dbReference type="SUPFAM" id="SSF53474">
    <property type="entry name" value="alpha/beta-Hydrolases"/>
    <property type="match status" value="1"/>
</dbReference>
<evidence type="ECO:0000256" key="1">
    <source>
        <dbReference type="ARBA" id="ARBA00009431"/>
    </source>
</evidence>
<dbReference type="STRING" id="337451.A0A3S3MPM0"/>
<evidence type="ECO:0000313" key="3">
    <source>
        <dbReference type="EMBL" id="RWR80158.1"/>
    </source>
</evidence>
<comment type="similarity">
    <text evidence="1">Belongs to the peptidase S10 family.</text>
</comment>
<evidence type="ECO:0000256" key="2">
    <source>
        <dbReference type="SAM" id="SignalP"/>
    </source>
</evidence>
<dbReference type="PANTHER" id="PTHR11802">
    <property type="entry name" value="SERINE PROTEASE FAMILY S10 SERINE CARBOXYPEPTIDASE"/>
    <property type="match status" value="1"/>
</dbReference>
<dbReference type="AlphaFoldDB" id="A0A3S3MPM0"/>
<keyword evidence="3" id="KW-0378">Hydrolase</keyword>
<dbReference type="GO" id="GO:0019748">
    <property type="term" value="P:secondary metabolic process"/>
    <property type="evidence" value="ECO:0007669"/>
    <property type="project" value="TreeGrafter"/>
</dbReference>
<keyword evidence="4" id="KW-1185">Reference proteome</keyword>
<feature type="signal peptide" evidence="2">
    <location>
        <begin position="1"/>
        <end position="22"/>
    </location>
</feature>
<dbReference type="InterPro" id="IPR029058">
    <property type="entry name" value="AB_hydrolase_fold"/>
</dbReference>
<sequence>MSWMTGWIHFLDLTMHLILVHLFTSWLDSHPQFVSNPLYIGGDSYSGLTLPVVVQEIANGKEAGHEPIVNLKGYLLGNPGTDYKIDTNAVVPYLHGMGIISDELYESSKKNCDNDYYSNVGHSLCSKDLEKINELLSEIDEAAILEPKCPFAAPRPMEVGDHRRALEVNSSRFILPQPQPTFGCREYSYLLCYYYANNDSVRKALHIRKARTFYLY</sequence>
<dbReference type="GO" id="GO:0004185">
    <property type="term" value="F:serine-type carboxypeptidase activity"/>
    <property type="evidence" value="ECO:0007669"/>
    <property type="project" value="InterPro"/>
</dbReference>